<name>Q10ZR3_TRIEI</name>
<dbReference type="InterPro" id="IPR027417">
    <property type="entry name" value="P-loop_NTPase"/>
</dbReference>
<dbReference type="EMBL" id="CP000393">
    <property type="protein sequence ID" value="ABG52261.1"/>
    <property type="molecule type" value="Genomic_DNA"/>
</dbReference>
<dbReference type="InterPro" id="IPR052736">
    <property type="entry name" value="Stf3_sulfotransferase"/>
</dbReference>
<dbReference type="HOGENOM" id="CLU_705663_0_0_3"/>
<feature type="transmembrane region" description="Helical" evidence="1">
    <location>
        <begin position="6"/>
        <end position="25"/>
    </location>
</feature>
<dbReference type="AlphaFoldDB" id="Q10ZR3"/>
<dbReference type="Gene3D" id="3.40.50.300">
    <property type="entry name" value="P-loop containing nucleotide triphosphate hydrolases"/>
    <property type="match status" value="1"/>
</dbReference>
<sequence>MLLGIYFTIACAFIIIILAVLLTPFPHWPTYYTIWKHIFFDPEPSIKFRHRKRQVFYLLNYALKLPFVSLCWCLDEILFSQYREMKLSTPIFIVAQPRSATTFLHRTLASDEKKFFSICLLEWRYPSILIQKFFQATGYLEKMSKVSYWGNNNEAKLTEKMHYSYLNDYEDDGFLYEECFFHQFYVINRFPYPKLVDKLNNFQELPNKTKEKMLKAHYQVIQKILYLRGGNLVYVSKDNECLQRSELMKKLYPDALFITITRESEKFMNSYITLIHQSAYSKSRVDVNNISEWISMQRKVRVEAASQTINFFESLSEEQKLCFSFNNLTENIKDSIELVYRKLNIDLTEAQSEYLKNLDTKQNLRDSAYKTGSDKFEEFAFFDKFATETARNHKTLLEKSKRI</sequence>
<dbReference type="eggNOG" id="COG0446">
    <property type="taxonomic scope" value="Bacteria"/>
</dbReference>
<keyword evidence="1" id="KW-0812">Transmembrane</keyword>
<evidence type="ECO:0008006" key="3">
    <source>
        <dbReference type="Google" id="ProtNLM"/>
    </source>
</evidence>
<dbReference type="STRING" id="203124.Tery_3131"/>
<dbReference type="PANTHER" id="PTHR36451">
    <property type="entry name" value="PAPS-DEPENDENT SULFOTRANSFERASE STF3"/>
    <property type="match status" value="1"/>
</dbReference>
<keyword evidence="1" id="KW-1133">Transmembrane helix</keyword>
<evidence type="ECO:0000256" key="1">
    <source>
        <dbReference type="SAM" id="Phobius"/>
    </source>
</evidence>
<dbReference type="OrthoDB" id="9777890at2"/>
<proteinExistence type="predicted"/>
<organism evidence="2">
    <name type="scientific">Trichodesmium erythraeum (strain IMS101)</name>
    <dbReference type="NCBI Taxonomy" id="203124"/>
    <lineage>
        <taxon>Bacteria</taxon>
        <taxon>Bacillati</taxon>
        <taxon>Cyanobacteriota</taxon>
        <taxon>Cyanophyceae</taxon>
        <taxon>Oscillatoriophycideae</taxon>
        <taxon>Oscillatoriales</taxon>
        <taxon>Microcoleaceae</taxon>
        <taxon>Trichodesmium</taxon>
    </lineage>
</organism>
<dbReference type="PANTHER" id="PTHR36451:SF1">
    <property type="entry name" value="OMEGA-HYDROXY-BETA-DIHYDROMENAQUINONE-9 SULFOTRANSFERASE STF3"/>
    <property type="match status" value="1"/>
</dbReference>
<reference evidence="2" key="1">
    <citation type="submission" date="2006-06" db="EMBL/GenBank/DDBJ databases">
        <title>Complete sequence of Trichodesmium erythraeum IMS101.</title>
        <authorList>
            <consortium name="US DOE Joint Genome Institute"/>
            <person name="Copeland A."/>
            <person name="Lucas S."/>
            <person name="Lapidus A."/>
            <person name="Barry K."/>
            <person name="Detter J.C."/>
            <person name="Glavina del Rio T."/>
            <person name="Hammon N."/>
            <person name="Israni S."/>
            <person name="Dalin E."/>
            <person name="Tice H."/>
            <person name="Pitluck S."/>
            <person name="Kiss H."/>
            <person name="Munk A.C."/>
            <person name="Brettin T."/>
            <person name="Bruce D."/>
            <person name="Han C."/>
            <person name="Tapia R."/>
            <person name="Gilna P."/>
            <person name="Schmutz J."/>
            <person name="Larimer F."/>
            <person name="Land M."/>
            <person name="Hauser L."/>
            <person name="Kyrpides N."/>
            <person name="Kim E."/>
            <person name="Richardson P."/>
        </authorList>
    </citation>
    <scope>NUCLEOTIDE SEQUENCE [LARGE SCALE GENOMIC DNA]</scope>
    <source>
        <strain evidence="2">IMS101</strain>
    </source>
</reference>
<dbReference type="KEGG" id="ter:Tery_3131"/>
<keyword evidence="1" id="KW-0472">Membrane</keyword>
<dbReference type="SUPFAM" id="SSF52540">
    <property type="entry name" value="P-loop containing nucleoside triphosphate hydrolases"/>
    <property type="match status" value="1"/>
</dbReference>
<accession>Q10ZR3</accession>
<dbReference type="Pfam" id="PF13469">
    <property type="entry name" value="Sulfotransfer_3"/>
    <property type="match status" value="1"/>
</dbReference>
<feature type="transmembrane region" description="Helical" evidence="1">
    <location>
        <begin position="55"/>
        <end position="79"/>
    </location>
</feature>
<gene>
    <name evidence="2" type="ordered locus">Tery_3131</name>
</gene>
<protein>
    <recommendedName>
        <fullName evidence="3">Sulfotransferase</fullName>
    </recommendedName>
</protein>
<evidence type="ECO:0000313" key="2">
    <source>
        <dbReference type="EMBL" id="ABG52261.1"/>
    </source>
</evidence>